<dbReference type="Proteomes" id="UP000663854">
    <property type="component" value="Unassembled WGS sequence"/>
</dbReference>
<evidence type="ECO:0000313" key="5">
    <source>
        <dbReference type="Proteomes" id="UP000663854"/>
    </source>
</evidence>
<dbReference type="GO" id="GO:0031593">
    <property type="term" value="F:polyubiquitin modification-dependent protein binding"/>
    <property type="evidence" value="ECO:0007669"/>
    <property type="project" value="TreeGrafter"/>
</dbReference>
<keyword evidence="6" id="KW-1185">Reference proteome</keyword>
<feature type="region of interest" description="Disordered" evidence="1">
    <location>
        <begin position="287"/>
        <end position="393"/>
    </location>
</feature>
<dbReference type="Proteomes" id="UP000663870">
    <property type="component" value="Unassembled WGS sequence"/>
</dbReference>
<dbReference type="EMBL" id="CAJNOL010005498">
    <property type="protein sequence ID" value="CAF1606059.1"/>
    <property type="molecule type" value="Genomic_DNA"/>
</dbReference>
<evidence type="ECO:0000313" key="4">
    <source>
        <dbReference type="EMBL" id="CAF1606059.1"/>
    </source>
</evidence>
<sequence length="620" mass="70135">MSNEEKPKEKQEQEDEKEKKRNHLSLLVFCQKLHHAKQDNGKLKVLLGDIYNRLDDAEDVLTEGKAKGKSTKELEDAEYNIRRIQFFIQIITYHIYENIRKEEATSNNDMEFFEDDYVEYDEEGNKEYEEILQASSSHQNPTTCSHNDTHDIQHQIERIMNNPAELREVIDSFVLQSITINPHLLSSILLRNPVLLRSLLHSKRTALQELMCNYGYVLSNHQGMSCAFNGLRSIYHNAQESIYSAAEEQFGNNLFAQLFNKNRTISPTENTHPLPNPWLRRRTATAAARLRQTQQQQQPTNSTNTQPQQQPTSSTNTESQQQPTSSTNTQQQQPTNSTNTQPQQQPKSSTNTQQQQPTNSTNTQPQQQPTSSTNTQPPQQQQQVAARILSDTDSSSARLMSPIIENNLSQLVENHYLLEYVLNAPYMQSLMILLAVNSDVSGQMVANNRQLREQILNALPAMMEQMKNPQIQALMENQQALQAIKHVGQGLRRLHAAAPNLFPAGSLLTNLHFGLTSLFLPADTGPCSSSITQSTASDSIATSNTSSLNDRNNNANLFGQTLNMMSNENINTSSDQLYAVQLEQLVSMGFTNRESNFEVLRATMGDVNAAVEWILFLHLY</sequence>
<gene>
    <name evidence="4" type="ORF">JXQ802_LOCUS48852</name>
    <name evidence="3" type="ORF">PYM288_LOCUS32821</name>
</gene>
<dbReference type="Gene3D" id="1.10.8.10">
    <property type="entry name" value="DNA helicase RuvA subunit, C-terminal domain"/>
    <property type="match status" value="1"/>
</dbReference>
<evidence type="ECO:0000259" key="2">
    <source>
        <dbReference type="PROSITE" id="PS50030"/>
    </source>
</evidence>
<protein>
    <recommendedName>
        <fullName evidence="2">UBA domain-containing protein</fullName>
    </recommendedName>
</protein>
<dbReference type="GO" id="GO:0006511">
    <property type="term" value="P:ubiquitin-dependent protein catabolic process"/>
    <property type="evidence" value="ECO:0007669"/>
    <property type="project" value="TreeGrafter"/>
</dbReference>
<proteinExistence type="predicted"/>
<dbReference type="GO" id="GO:0005829">
    <property type="term" value="C:cytosol"/>
    <property type="evidence" value="ECO:0007669"/>
    <property type="project" value="TreeGrafter"/>
</dbReference>
<dbReference type="PANTHER" id="PTHR10677">
    <property type="entry name" value="UBIQUILIN"/>
    <property type="match status" value="1"/>
</dbReference>
<dbReference type="InterPro" id="IPR015940">
    <property type="entry name" value="UBA"/>
</dbReference>
<dbReference type="Pfam" id="PF00627">
    <property type="entry name" value="UBA"/>
    <property type="match status" value="1"/>
</dbReference>
<dbReference type="PROSITE" id="PS50030">
    <property type="entry name" value="UBA"/>
    <property type="match status" value="1"/>
</dbReference>
<feature type="domain" description="UBA" evidence="2">
    <location>
        <begin position="573"/>
        <end position="617"/>
    </location>
</feature>
<comment type="caution">
    <text evidence="3">The sequence shown here is derived from an EMBL/GenBank/DDBJ whole genome shotgun (WGS) entry which is preliminary data.</text>
</comment>
<dbReference type="PANTHER" id="PTHR10677:SF3">
    <property type="entry name" value="FI07626P-RELATED"/>
    <property type="match status" value="1"/>
</dbReference>
<evidence type="ECO:0000313" key="3">
    <source>
        <dbReference type="EMBL" id="CAF1359843.1"/>
    </source>
</evidence>
<dbReference type="AlphaFoldDB" id="A0A815I1F2"/>
<dbReference type="InterPro" id="IPR015496">
    <property type="entry name" value="Ubiquilin"/>
</dbReference>
<feature type="compositionally biased region" description="Low complexity" evidence="1">
    <location>
        <begin position="287"/>
        <end position="383"/>
    </location>
</feature>
<dbReference type="InterPro" id="IPR009060">
    <property type="entry name" value="UBA-like_sf"/>
</dbReference>
<reference evidence="3" key="1">
    <citation type="submission" date="2021-02" db="EMBL/GenBank/DDBJ databases">
        <authorList>
            <person name="Nowell W R."/>
        </authorList>
    </citation>
    <scope>NUCLEOTIDE SEQUENCE</scope>
</reference>
<name>A0A815I1F2_9BILA</name>
<accession>A0A815I1F2</accession>
<evidence type="ECO:0000313" key="6">
    <source>
        <dbReference type="Proteomes" id="UP000663870"/>
    </source>
</evidence>
<dbReference type="SMART" id="SM00165">
    <property type="entry name" value="UBA"/>
    <property type="match status" value="1"/>
</dbReference>
<dbReference type="EMBL" id="CAJNOH010004110">
    <property type="protein sequence ID" value="CAF1359843.1"/>
    <property type="molecule type" value="Genomic_DNA"/>
</dbReference>
<dbReference type="SUPFAM" id="SSF46934">
    <property type="entry name" value="UBA-like"/>
    <property type="match status" value="1"/>
</dbReference>
<dbReference type="Pfam" id="PF23195">
    <property type="entry name" value="UBQLN1"/>
    <property type="match status" value="1"/>
</dbReference>
<evidence type="ECO:0000256" key="1">
    <source>
        <dbReference type="SAM" id="MobiDB-lite"/>
    </source>
</evidence>
<organism evidence="3 5">
    <name type="scientific">Rotaria sordida</name>
    <dbReference type="NCBI Taxonomy" id="392033"/>
    <lineage>
        <taxon>Eukaryota</taxon>
        <taxon>Metazoa</taxon>
        <taxon>Spiralia</taxon>
        <taxon>Gnathifera</taxon>
        <taxon>Rotifera</taxon>
        <taxon>Eurotatoria</taxon>
        <taxon>Bdelloidea</taxon>
        <taxon>Philodinida</taxon>
        <taxon>Philodinidae</taxon>
        <taxon>Rotaria</taxon>
    </lineage>
</organism>